<feature type="transmembrane region" description="Helical" evidence="2">
    <location>
        <begin position="360"/>
        <end position="386"/>
    </location>
</feature>
<dbReference type="VEuPathDB" id="CryptoDB:Cvel_27424"/>
<dbReference type="SUPFAM" id="SSF161084">
    <property type="entry name" value="MAPEG domain-like"/>
    <property type="match status" value="1"/>
</dbReference>
<dbReference type="AlphaFoldDB" id="A0A0G4HH55"/>
<gene>
    <name evidence="3" type="ORF">Cvel_27424</name>
</gene>
<keyword evidence="2" id="KW-1133">Transmembrane helix</keyword>
<sequence>MKAIVVGSGDLARALSWLFHCLNAGGERHALTVCRNPRGREARKGSMTAKQTEKDDADVSGESPTPWHHSSVQVADTDAALREGADLVILALPVSAYEEFLDAHRDALISLSLSSNRETETETVMVDVSNEIGAHARLKDALARLRLPSPLRPVKAFCDLGAVDLLSMDPLSKRRSPTVVAGGHAGAVSVCTRYAEEVLGLSVKAAVSADAPAHLEQMQQTLGSEWIFSLWVNGVLNVLAFLYVALRYNYCKGRPWDQLPLKYLNMSVCFAALWGLALTLVPGTFVRLVRSVRPRSWRPGDTPTCLDLLLRSRKHVGLVAFVCLGVHVVLSLILLSLQQFDSFFVGEKGVWATEGSMPVVSLYGGLTLLTGTIGFVLYSVAAAASLPSVGGAMNRKQWAFVFGPLSWGALIAANAHVLFYGAAHGPGVLKSLASGKQTTCGVPSVYIAAPLLPSLVLLLKGLQVVVRVGAWVCGGLCGGGRGGKMRGQGNKNAGAAHRFEMKGVEEGREGERATLHSSGGTASVTLTV</sequence>
<feature type="transmembrane region" description="Helical" evidence="2">
    <location>
        <begin position="316"/>
        <end position="340"/>
    </location>
</feature>
<evidence type="ECO:0000256" key="1">
    <source>
        <dbReference type="SAM" id="MobiDB-lite"/>
    </source>
</evidence>
<feature type="transmembrane region" description="Helical" evidence="2">
    <location>
        <begin position="264"/>
        <end position="289"/>
    </location>
</feature>
<dbReference type="GO" id="GO:0052851">
    <property type="term" value="F:ferric-chelate reductase (NADPH) activity"/>
    <property type="evidence" value="ECO:0007669"/>
    <property type="project" value="TreeGrafter"/>
</dbReference>
<feature type="region of interest" description="Disordered" evidence="1">
    <location>
        <begin position="506"/>
        <end position="528"/>
    </location>
</feature>
<feature type="transmembrane region" description="Helical" evidence="2">
    <location>
        <begin position="226"/>
        <end position="244"/>
    </location>
</feature>
<dbReference type="InterPro" id="IPR023352">
    <property type="entry name" value="MAPEG-like_dom_sf"/>
</dbReference>
<dbReference type="SUPFAM" id="SSF51735">
    <property type="entry name" value="NAD(P)-binding Rossmann-fold domains"/>
    <property type="match status" value="1"/>
</dbReference>
<dbReference type="PANTHER" id="PTHR14239:SF0">
    <property type="entry name" value="F420-DEPENDENT NADP REDUCTASE"/>
    <property type="match status" value="1"/>
</dbReference>
<dbReference type="Gene3D" id="3.40.50.720">
    <property type="entry name" value="NAD(P)-binding Rossmann-like Domain"/>
    <property type="match status" value="1"/>
</dbReference>
<dbReference type="GO" id="GO:0015677">
    <property type="term" value="P:copper ion import"/>
    <property type="evidence" value="ECO:0007669"/>
    <property type="project" value="TreeGrafter"/>
</dbReference>
<accession>A0A0G4HH55</accession>
<organism evidence="3">
    <name type="scientific">Chromera velia CCMP2878</name>
    <dbReference type="NCBI Taxonomy" id="1169474"/>
    <lineage>
        <taxon>Eukaryota</taxon>
        <taxon>Sar</taxon>
        <taxon>Alveolata</taxon>
        <taxon>Colpodellida</taxon>
        <taxon>Chromeraceae</taxon>
        <taxon>Chromera</taxon>
    </lineage>
</organism>
<feature type="region of interest" description="Disordered" evidence="1">
    <location>
        <begin position="41"/>
        <end position="69"/>
    </location>
</feature>
<dbReference type="InterPro" id="IPR051267">
    <property type="entry name" value="STEAP_metalloreductase"/>
</dbReference>
<feature type="transmembrane region" description="Helical" evidence="2">
    <location>
        <begin position="441"/>
        <end position="459"/>
    </location>
</feature>
<dbReference type="GO" id="GO:0005886">
    <property type="term" value="C:plasma membrane"/>
    <property type="evidence" value="ECO:0007669"/>
    <property type="project" value="TreeGrafter"/>
</dbReference>
<dbReference type="InterPro" id="IPR036291">
    <property type="entry name" value="NAD(P)-bd_dom_sf"/>
</dbReference>
<feature type="transmembrane region" description="Helical" evidence="2">
    <location>
        <begin position="398"/>
        <end position="421"/>
    </location>
</feature>
<keyword evidence="2" id="KW-0472">Membrane</keyword>
<evidence type="ECO:0008006" key="4">
    <source>
        <dbReference type="Google" id="ProtNLM"/>
    </source>
</evidence>
<evidence type="ECO:0000256" key="2">
    <source>
        <dbReference type="SAM" id="Phobius"/>
    </source>
</evidence>
<evidence type="ECO:0000313" key="3">
    <source>
        <dbReference type="EMBL" id="CEM43280.1"/>
    </source>
</evidence>
<dbReference type="EMBL" id="CDMZ01002650">
    <property type="protein sequence ID" value="CEM43280.1"/>
    <property type="molecule type" value="Genomic_DNA"/>
</dbReference>
<name>A0A0G4HH55_9ALVE</name>
<feature type="compositionally biased region" description="Polar residues" evidence="1">
    <location>
        <begin position="515"/>
        <end position="528"/>
    </location>
</feature>
<dbReference type="PANTHER" id="PTHR14239">
    <property type="entry name" value="DUDULIN-RELATED"/>
    <property type="match status" value="1"/>
</dbReference>
<reference evidence="3" key="1">
    <citation type="submission" date="2014-11" db="EMBL/GenBank/DDBJ databases">
        <authorList>
            <person name="Otto D Thomas"/>
            <person name="Naeem Raeece"/>
        </authorList>
    </citation>
    <scope>NUCLEOTIDE SEQUENCE</scope>
</reference>
<proteinExistence type="predicted"/>
<keyword evidence="2" id="KW-0812">Transmembrane</keyword>
<dbReference type="GO" id="GO:0008823">
    <property type="term" value="F:cupric reductase (NADH) activity"/>
    <property type="evidence" value="ECO:0007669"/>
    <property type="project" value="TreeGrafter"/>
</dbReference>
<protein>
    <recommendedName>
        <fullName evidence="4">Pyrroline-5-carboxylate reductase catalytic N-terminal domain-containing protein</fullName>
    </recommendedName>
</protein>